<proteinExistence type="inferred from homology"/>
<accession>A0A8S1VN40</accession>
<organism evidence="6 7">
    <name type="scientific">Paramecium pentaurelia</name>
    <dbReference type="NCBI Taxonomy" id="43138"/>
    <lineage>
        <taxon>Eukaryota</taxon>
        <taxon>Sar</taxon>
        <taxon>Alveolata</taxon>
        <taxon>Ciliophora</taxon>
        <taxon>Intramacronucleata</taxon>
        <taxon>Oligohymenophorea</taxon>
        <taxon>Peniculida</taxon>
        <taxon>Parameciidae</taxon>
        <taxon>Paramecium</taxon>
    </lineage>
</organism>
<keyword evidence="7" id="KW-1185">Reference proteome</keyword>
<dbReference type="AlphaFoldDB" id="A0A8S1VN40"/>
<name>A0A8S1VN40_9CILI</name>
<comment type="similarity">
    <text evidence="2">Belongs to the OXR1 family.</text>
</comment>
<evidence type="ECO:0000259" key="5">
    <source>
        <dbReference type="PROSITE" id="PS51886"/>
    </source>
</evidence>
<keyword evidence="3" id="KW-0496">Mitochondrion</keyword>
<evidence type="ECO:0000256" key="4">
    <source>
        <dbReference type="ARBA" id="ARBA00040604"/>
    </source>
</evidence>
<sequence length="469" mass="54324">MGGCGSREKEIKEKIGFSQNDYDYAIKRFSKMTQQKPGKTDQYFSFEGFKTYFTENPVFAQKLYIFMRNYGGQNYVDLNTFLTVVDLFTRTSMKLQSQLKNLDIYILFILVSLSNSEIMHKETFNFNNIYKISISYSNGVKLFKVKPQNKIGTNKYTILFLIIKSLMIKLNKKLHKFPKLLRIIQQNKLPNMESSELMNKQLIALLNLSVPWFYKCVAINQVYKYESESGQTYNFNILGNSLLQTKGPNVILFRHHQKDKDTDKIEKYTFGYFSSSQWKVSPDISGNKGSFIFSVHPKFKIFSTNDQQQSKFALLIPIITKKQSQTLHNQFKQGPKQPGLGIGGSGYDHHRIWIDGKQLQASRLIEDDKTFQSGPIIPNDIHLLNIDMIEILDLQLNAAAQSTSYFKSTSHKPYSSQDEQRINQNQLRDVLITLNQQGSNDYRRGKYEIQISNPLLPISEEEEEKQQGK</sequence>
<dbReference type="GO" id="GO:0005739">
    <property type="term" value="C:mitochondrion"/>
    <property type="evidence" value="ECO:0007669"/>
    <property type="project" value="UniProtKB-SubCell"/>
</dbReference>
<dbReference type="Proteomes" id="UP000689195">
    <property type="component" value="Unassembled WGS sequence"/>
</dbReference>
<dbReference type="OrthoDB" id="289228at2759"/>
<dbReference type="InterPro" id="IPR006571">
    <property type="entry name" value="TLDc_dom"/>
</dbReference>
<dbReference type="Pfam" id="PF07534">
    <property type="entry name" value="TLD"/>
    <property type="match status" value="1"/>
</dbReference>
<dbReference type="PROSITE" id="PS51886">
    <property type="entry name" value="TLDC"/>
    <property type="match status" value="1"/>
</dbReference>
<reference evidence="6" key="1">
    <citation type="submission" date="2021-01" db="EMBL/GenBank/DDBJ databases">
        <authorList>
            <consortium name="Genoscope - CEA"/>
            <person name="William W."/>
        </authorList>
    </citation>
    <scope>NUCLEOTIDE SEQUENCE</scope>
</reference>
<dbReference type="SMART" id="SM00584">
    <property type="entry name" value="TLDc"/>
    <property type="match status" value="1"/>
</dbReference>
<evidence type="ECO:0000256" key="1">
    <source>
        <dbReference type="ARBA" id="ARBA00004173"/>
    </source>
</evidence>
<dbReference type="EMBL" id="CAJJDO010000068">
    <property type="protein sequence ID" value="CAD8177963.1"/>
    <property type="molecule type" value="Genomic_DNA"/>
</dbReference>
<feature type="domain" description="TLDc" evidence="5">
    <location>
        <begin position="196"/>
        <end position="395"/>
    </location>
</feature>
<evidence type="ECO:0000313" key="7">
    <source>
        <dbReference type="Proteomes" id="UP000689195"/>
    </source>
</evidence>
<evidence type="ECO:0000313" key="6">
    <source>
        <dbReference type="EMBL" id="CAD8177963.1"/>
    </source>
</evidence>
<evidence type="ECO:0000256" key="3">
    <source>
        <dbReference type="ARBA" id="ARBA00023128"/>
    </source>
</evidence>
<dbReference type="PANTHER" id="PTHR23354:SF62">
    <property type="entry name" value="MUSTARD, ISOFORM V"/>
    <property type="match status" value="1"/>
</dbReference>
<protein>
    <recommendedName>
        <fullName evidence="4">Oxidation resistance protein 1</fullName>
    </recommendedName>
</protein>
<dbReference type="PANTHER" id="PTHR23354">
    <property type="entry name" value="NUCLEOLAR PROTEIN 7/ESTROGEN RECEPTOR COACTIVATOR-RELATED"/>
    <property type="match status" value="1"/>
</dbReference>
<comment type="subcellular location">
    <subcellularLocation>
        <location evidence="1">Mitochondrion</location>
    </subcellularLocation>
</comment>
<comment type="caution">
    <text evidence="6">The sequence shown here is derived from an EMBL/GenBank/DDBJ whole genome shotgun (WGS) entry which is preliminary data.</text>
</comment>
<gene>
    <name evidence="6" type="ORF">PPENT_87.1.T0680196</name>
</gene>
<evidence type="ECO:0000256" key="2">
    <source>
        <dbReference type="ARBA" id="ARBA00009540"/>
    </source>
</evidence>